<protein>
    <submittedName>
        <fullName evidence="2">MBL fold metallo-hydrolase</fullName>
    </submittedName>
</protein>
<comment type="caution">
    <text evidence="2">The sequence shown here is derived from an EMBL/GenBank/DDBJ whole genome shotgun (WGS) entry which is preliminary data.</text>
</comment>
<gene>
    <name evidence="2" type="ORF">OM076_11725</name>
</gene>
<sequence>MYEVATGVHRIVLPLPGDGLKAVDVYAIEDGEGLALVDTGWRHPGLVEALTDGFAALDATLADLTAIVCTHSHYDHYGLAAELRSLSGAPVLLGEQERLNLDVALDRDLWDRDKLQRGAQLRLHGAGSLAETLARADFTFEQVQERGFVSLPDRWVADGERITLGSGRVLEARLTPGHSRGHLMYLDAEAGVLFAGDHVLPHITPSIGFEAFSDGHGLEAFLASLTASRDLPVAVVAPGHGPVFGDLAGRVDELLAHHERRLAACVAILAADGPAPAAEVAAKLTWTRHERAFDTLNLFNRMLATTETITHLELLATRGSLLRAPDGEILRYALP</sequence>
<dbReference type="SMART" id="SM00849">
    <property type="entry name" value="Lactamase_B"/>
    <property type="match status" value="1"/>
</dbReference>
<dbReference type="PANTHER" id="PTHR23131">
    <property type="entry name" value="ENDORIBONUCLEASE LACTB2"/>
    <property type="match status" value="1"/>
</dbReference>
<evidence type="ECO:0000259" key="1">
    <source>
        <dbReference type="SMART" id="SM00849"/>
    </source>
</evidence>
<dbReference type="Gene3D" id="1.10.10.10">
    <property type="entry name" value="Winged helix-like DNA-binding domain superfamily/Winged helix DNA-binding domain"/>
    <property type="match status" value="1"/>
</dbReference>
<reference evidence="2" key="1">
    <citation type="submission" date="2022-10" db="EMBL/GenBank/DDBJ databases">
        <title>The WGS of Solirubrobacter ginsenosidimutans DSM 21036.</title>
        <authorList>
            <person name="Jiang Z."/>
        </authorList>
    </citation>
    <scope>NUCLEOTIDE SEQUENCE</scope>
    <source>
        <strain evidence="2">DSM 21036</strain>
    </source>
</reference>
<dbReference type="AlphaFoldDB" id="A0A9X3S291"/>
<dbReference type="Pfam" id="PF00753">
    <property type="entry name" value="Lactamase_B"/>
    <property type="match status" value="1"/>
</dbReference>
<dbReference type="InterPro" id="IPR050662">
    <property type="entry name" value="Sec-metab_biosynth-thioest"/>
</dbReference>
<proteinExistence type="predicted"/>
<evidence type="ECO:0000313" key="3">
    <source>
        <dbReference type="Proteomes" id="UP001149140"/>
    </source>
</evidence>
<dbReference type="PANTHER" id="PTHR23131:SF4">
    <property type="entry name" value="METALLO-BETA-LACTAMASE SUPERFAMILY POTEIN"/>
    <property type="match status" value="1"/>
</dbReference>
<accession>A0A9X3S291</accession>
<keyword evidence="3" id="KW-1185">Reference proteome</keyword>
<dbReference type="InterPro" id="IPR001279">
    <property type="entry name" value="Metallo-B-lactamas"/>
</dbReference>
<evidence type="ECO:0000313" key="2">
    <source>
        <dbReference type="EMBL" id="MDA0160936.1"/>
    </source>
</evidence>
<dbReference type="EMBL" id="JAPDOD010000008">
    <property type="protein sequence ID" value="MDA0160936.1"/>
    <property type="molecule type" value="Genomic_DNA"/>
</dbReference>
<name>A0A9X3S291_9ACTN</name>
<dbReference type="Gene3D" id="3.60.15.10">
    <property type="entry name" value="Ribonuclease Z/Hydroxyacylglutathione hydrolase-like"/>
    <property type="match status" value="1"/>
</dbReference>
<dbReference type="Proteomes" id="UP001149140">
    <property type="component" value="Unassembled WGS sequence"/>
</dbReference>
<dbReference type="InterPro" id="IPR036866">
    <property type="entry name" value="RibonucZ/Hydroxyglut_hydro"/>
</dbReference>
<dbReference type="InterPro" id="IPR036388">
    <property type="entry name" value="WH-like_DNA-bd_sf"/>
</dbReference>
<feature type="domain" description="Metallo-beta-lactamase" evidence="1">
    <location>
        <begin position="22"/>
        <end position="240"/>
    </location>
</feature>
<organism evidence="2 3">
    <name type="scientific">Solirubrobacter ginsenosidimutans</name>
    <dbReference type="NCBI Taxonomy" id="490573"/>
    <lineage>
        <taxon>Bacteria</taxon>
        <taxon>Bacillati</taxon>
        <taxon>Actinomycetota</taxon>
        <taxon>Thermoleophilia</taxon>
        <taxon>Solirubrobacterales</taxon>
        <taxon>Solirubrobacteraceae</taxon>
        <taxon>Solirubrobacter</taxon>
    </lineage>
</organism>
<dbReference type="SUPFAM" id="SSF56281">
    <property type="entry name" value="Metallo-hydrolase/oxidoreductase"/>
    <property type="match status" value="1"/>
</dbReference>